<comment type="caution">
    <text evidence="7">The sequence shown here is derived from an EMBL/GenBank/DDBJ whole genome shotgun (WGS) entry which is preliminary data.</text>
</comment>
<dbReference type="EMBL" id="JALKFT010000012">
    <property type="protein sequence ID" value="MCK9876826.1"/>
    <property type="molecule type" value="Genomic_DNA"/>
</dbReference>
<evidence type="ECO:0000313" key="7">
    <source>
        <dbReference type="EMBL" id="MCK9876826.1"/>
    </source>
</evidence>
<reference evidence="7 8" key="1">
    <citation type="submission" date="2022-04" db="EMBL/GenBank/DDBJ databases">
        <title>Genome diversity in the genus Frankia.</title>
        <authorList>
            <person name="Carlos-Shanley C."/>
            <person name="Hahn D."/>
        </authorList>
    </citation>
    <scope>NUCLEOTIDE SEQUENCE [LARGE SCALE GENOMIC DNA]</scope>
    <source>
        <strain evidence="7 8">Ag45/Mut15</strain>
    </source>
</reference>
<dbReference type="CDD" id="cd02440">
    <property type="entry name" value="AdoMet_MTases"/>
    <property type="match status" value="1"/>
</dbReference>
<organism evidence="7 8">
    <name type="scientific">Frankia umida</name>
    <dbReference type="NCBI Taxonomy" id="573489"/>
    <lineage>
        <taxon>Bacteria</taxon>
        <taxon>Bacillati</taxon>
        <taxon>Actinomycetota</taxon>
        <taxon>Actinomycetes</taxon>
        <taxon>Frankiales</taxon>
        <taxon>Frankiaceae</taxon>
        <taxon>Frankia</taxon>
    </lineage>
</organism>
<evidence type="ECO:0000313" key="8">
    <source>
        <dbReference type="Proteomes" id="UP001201873"/>
    </source>
</evidence>
<keyword evidence="4" id="KW-0949">S-adenosyl-L-methionine</keyword>
<gene>
    <name evidence="7" type="ORF">MXD59_13725</name>
</gene>
<dbReference type="Pfam" id="PF02353">
    <property type="entry name" value="CMAS"/>
    <property type="match status" value="1"/>
</dbReference>
<keyword evidence="5" id="KW-0443">Lipid metabolism</keyword>
<evidence type="ECO:0000256" key="1">
    <source>
        <dbReference type="ARBA" id="ARBA00010815"/>
    </source>
</evidence>
<dbReference type="Proteomes" id="UP001201873">
    <property type="component" value="Unassembled WGS sequence"/>
</dbReference>
<evidence type="ECO:0000256" key="3">
    <source>
        <dbReference type="ARBA" id="ARBA00022679"/>
    </source>
</evidence>
<name>A0ABT0JZ51_9ACTN</name>
<feature type="region of interest" description="Disordered" evidence="6">
    <location>
        <begin position="1"/>
        <end position="22"/>
    </location>
</feature>
<evidence type="ECO:0000256" key="2">
    <source>
        <dbReference type="ARBA" id="ARBA00022603"/>
    </source>
</evidence>
<dbReference type="InterPro" id="IPR029063">
    <property type="entry name" value="SAM-dependent_MTases_sf"/>
</dbReference>
<dbReference type="SUPFAM" id="SSF53335">
    <property type="entry name" value="S-adenosyl-L-methionine-dependent methyltransferases"/>
    <property type="match status" value="1"/>
</dbReference>
<protein>
    <submittedName>
        <fullName evidence="7">Class I SAM-dependent methyltransferase</fullName>
        <ecNumber evidence="7">2.1.1.-</ecNumber>
    </submittedName>
</protein>
<dbReference type="RefSeq" id="WP_248814498.1">
    <property type="nucleotide sequence ID" value="NZ_JALKFT010000012.1"/>
</dbReference>
<dbReference type="GO" id="GO:0008168">
    <property type="term" value="F:methyltransferase activity"/>
    <property type="evidence" value="ECO:0007669"/>
    <property type="project" value="UniProtKB-KW"/>
</dbReference>
<dbReference type="EC" id="2.1.1.-" evidence="7"/>
<evidence type="ECO:0000256" key="6">
    <source>
        <dbReference type="SAM" id="MobiDB-lite"/>
    </source>
</evidence>
<evidence type="ECO:0000256" key="5">
    <source>
        <dbReference type="ARBA" id="ARBA00023098"/>
    </source>
</evidence>
<dbReference type="GO" id="GO:0032259">
    <property type="term" value="P:methylation"/>
    <property type="evidence" value="ECO:0007669"/>
    <property type="project" value="UniProtKB-KW"/>
</dbReference>
<keyword evidence="3 7" id="KW-0808">Transferase</keyword>
<evidence type="ECO:0000256" key="4">
    <source>
        <dbReference type="ARBA" id="ARBA00022691"/>
    </source>
</evidence>
<dbReference type="PANTHER" id="PTHR43667:SF1">
    <property type="entry name" value="CYCLOPROPANE-FATTY-ACYL-PHOSPHOLIPID SYNTHASE"/>
    <property type="match status" value="1"/>
</dbReference>
<dbReference type="Gene3D" id="3.40.50.150">
    <property type="entry name" value="Vaccinia Virus protein VP39"/>
    <property type="match status" value="1"/>
</dbReference>
<sequence>MSTIAEASPAAERTQPGQTNQHYDLDPEIFGLFLDPLRKYSSGLYRTEPITLAQAQVAKLHFVADLLRLTPGSRLLDVGCGWGSLILFMAREYDARVTGISPAGRQHEYIATRAAQLGVIDRVTTTVGRFEDATLPERSFDAVTMLGSIVHMPDVDLAVRRARAMLRRGGRYYVSETCFRNAAARDEFDRRAGTEFVRNSIFGWGDMRPLSELVRAVEDAGFSVDGVEDLTEDYRRTIEDWLLRVEESAAAIDELRPGMAAALTRYLEVANAGWGFTTKHYALVCRNGR</sequence>
<dbReference type="InterPro" id="IPR050723">
    <property type="entry name" value="CFA/CMAS"/>
</dbReference>
<comment type="similarity">
    <text evidence="1">Belongs to the CFA/CMAS family.</text>
</comment>
<keyword evidence="2 7" id="KW-0489">Methyltransferase</keyword>
<accession>A0ABT0JZ51</accession>
<proteinExistence type="inferred from homology"/>
<dbReference type="PANTHER" id="PTHR43667">
    <property type="entry name" value="CYCLOPROPANE-FATTY-ACYL-PHOSPHOLIPID SYNTHASE"/>
    <property type="match status" value="1"/>
</dbReference>
<keyword evidence="8" id="KW-1185">Reference proteome</keyword>